<name>A0A917IUF7_9BACT</name>
<keyword evidence="1" id="KW-0812">Transmembrane</keyword>
<dbReference type="Proteomes" id="UP000627292">
    <property type="component" value="Unassembled WGS sequence"/>
</dbReference>
<dbReference type="AlphaFoldDB" id="A0A917IUF7"/>
<protein>
    <submittedName>
        <fullName evidence="2">Uncharacterized protein</fullName>
    </submittedName>
</protein>
<reference evidence="2" key="1">
    <citation type="journal article" date="2014" name="Int. J. Syst. Evol. Microbiol.">
        <title>Complete genome sequence of Corynebacterium casei LMG S-19264T (=DSM 44701T), isolated from a smear-ripened cheese.</title>
        <authorList>
            <consortium name="US DOE Joint Genome Institute (JGI-PGF)"/>
            <person name="Walter F."/>
            <person name="Albersmeier A."/>
            <person name="Kalinowski J."/>
            <person name="Ruckert C."/>
        </authorList>
    </citation>
    <scope>NUCLEOTIDE SEQUENCE</scope>
    <source>
        <strain evidence="2">CGMCC 1.15290</strain>
    </source>
</reference>
<gene>
    <name evidence="2" type="ORF">GCM10011379_15470</name>
</gene>
<feature type="transmembrane region" description="Helical" evidence="1">
    <location>
        <begin position="41"/>
        <end position="63"/>
    </location>
</feature>
<reference evidence="2" key="2">
    <citation type="submission" date="2020-09" db="EMBL/GenBank/DDBJ databases">
        <authorList>
            <person name="Sun Q."/>
            <person name="Zhou Y."/>
        </authorList>
    </citation>
    <scope>NUCLEOTIDE SEQUENCE</scope>
    <source>
        <strain evidence="2">CGMCC 1.15290</strain>
    </source>
</reference>
<organism evidence="2 3">
    <name type="scientific">Filimonas zeae</name>
    <dbReference type="NCBI Taxonomy" id="1737353"/>
    <lineage>
        <taxon>Bacteria</taxon>
        <taxon>Pseudomonadati</taxon>
        <taxon>Bacteroidota</taxon>
        <taxon>Chitinophagia</taxon>
        <taxon>Chitinophagales</taxon>
        <taxon>Chitinophagaceae</taxon>
        <taxon>Filimonas</taxon>
    </lineage>
</organism>
<sequence>MCNMLPIAIGIIATYVGMIPIAAKLIATYTVVGVFNKLCNLYYVVQNLAGYLFFVASGVNFAVLASGRFCCSILLGIDEAVLLAAINVVAAFFLPIPTE</sequence>
<feature type="transmembrane region" description="Helical" evidence="1">
    <location>
        <begin position="7"/>
        <end position="35"/>
    </location>
</feature>
<comment type="caution">
    <text evidence="2">The sequence shown here is derived from an EMBL/GenBank/DDBJ whole genome shotgun (WGS) entry which is preliminary data.</text>
</comment>
<evidence type="ECO:0000256" key="1">
    <source>
        <dbReference type="SAM" id="Phobius"/>
    </source>
</evidence>
<keyword evidence="3" id="KW-1185">Reference proteome</keyword>
<dbReference type="EMBL" id="BMIB01000002">
    <property type="protein sequence ID" value="GGH63962.1"/>
    <property type="molecule type" value="Genomic_DNA"/>
</dbReference>
<evidence type="ECO:0000313" key="3">
    <source>
        <dbReference type="Proteomes" id="UP000627292"/>
    </source>
</evidence>
<accession>A0A917IUF7</accession>
<keyword evidence="1" id="KW-1133">Transmembrane helix</keyword>
<keyword evidence="1" id="KW-0472">Membrane</keyword>
<evidence type="ECO:0000313" key="2">
    <source>
        <dbReference type="EMBL" id="GGH63962.1"/>
    </source>
</evidence>
<proteinExistence type="predicted"/>
<feature type="transmembrane region" description="Helical" evidence="1">
    <location>
        <begin position="75"/>
        <end position="96"/>
    </location>
</feature>